<reference evidence="1" key="1">
    <citation type="journal article" date="2020" name="Stud. Mycol.">
        <title>101 Dothideomycetes genomes: a test case for predicting lifestyles and emergence of pathogens.</title>
        <authorList>
            <person name="Haridas S."/>
            <person name="Albert R."/>
            <person name="Binder M."/>
            <person name="Bloem J."/>
            <person name="Labutti K."/>
            <person name="Salamov A."/>
            <person name="Andreopoulos B."/>
            <person name="Baker S."/>
            <person name="Barry K."/>
            <person name="Bills G."/>
            <person name="Bluhm B."/>
            <person name="Cannon C."/>
            <person name="Castanera R."/>
            <person name="Culley D."/>
            <person name="Daum C."/>
            <person name="Ezra D."/>
            <person name="Gonzalez J."/>
            <person name="Henrissat B."/>
            <person name="Kuo A."/>
            <person name="Liang C."/>
            <person name="Lipzen A."/>
            <person name="Lutzoni F."/>
            <person name="Magnuson J."/>
            <person name="Mondo S."/>
            <person name="Nolan M."/>
            <person name="Ohm R."/>
            <person name="Pangilinan J."/>
            <person name="Park H.-J."/>
            <person name="Ramirez L."/>
            <person name="Alfaro M."/>
            <person name="Sun H."/>
            <person name="Tritt A."/>
            <person name="Yoshinaga Y."/>
            <person name="Zwiers L.-H."/>
            <person name="Turgeon B."/>
            <person name="Goodwin S."/>
            <person name="Spatafora J."/>
            <person name="Crous P."/>
            <person name="Grigoriev I."/>
        </authorList>
    </citation>
    <scope>NUCLEOTIDE SEQUENCE</scope>
    <source>
        <strain evidence="1">CBS 262.69</strain>
    </source>
</reference>
<name>A0A6G1HQN9_9PEZI</name>
<sequence length="287" mass="32941">MPLATIEKLPTELLQEIFLHAPEVNLPRASPILALKLQHPLIYLQVCADVFEYPPPQRRFAKVEAEVVQRQAAVFAMRWMTLPLLQIYVIHRSARTPCSTPISSIYDPPNRVTKTPPWLHCGIPTRLLHGPWTADKVAFLDFLLHNLHMRLDRTDRTVAAIASQGKRDAVLERNFEVVHLLAHVRRLGRPPTRDLVRFAVIEGECDRSIVFALMVAAKDWRTSRWEDAELDEWVEREEAKGNPKAAWLRLKLMEIRAGAKSYPQAETGNYELPGDVLQTKKAKRWCL</sequence>
<organism evidence="1 2">
    <name type="scientific">Trichodelitschia bisporula</name>
    <dbReference type="NCBI Taxonomy" id="703511"/>
    <lineage>
        <taxon>Eukaryota</taxon>
        <taxon>Fungi</taxon>
        <taxon>Dikarya</taxon>
        <taxon>Ascomycota</taxon>
        <taxon>Pezizomycotina</taxon>
        <taxon>Dothideomycetes</taxon>
        <taxon>Dothideomycetes incertae sedis</taxon>
        <taxon>Phaeotrichales</taxon>
        <taxon>Phaeotrichaceae</taxon>
        <taxon>Trichodelitschia</taxon>
    </lineage>
</organism>
<proteinExistence type="predicted"/>
<dbReference type="OrthoDB" id="4167490at2759"/>
<protein>
    <recommendedName>
        <fullName evidence="3">F-box domain-containing protein</fullName>
    </recommendedName>
</protein>
<dbReference type="AlphaFoldDB" id="A0A6G1HQN9"/>
<evidence type="ECO:0008006" key="3">
    <source>
        <dbReference type="Google" id="ProtNLM"/>
    </source>
</evidence>
<gene>
    <name evidence="1" type="ORF">EJ06DRAFT_532593</name>
</gene>
<dbReference type="EMBL" id="ML996701">
    <property type="protein sequence ID" value="KAF2398234.1"/>
    <property type="molecule type" value="Genomic_DNA"/>
</dbReference>
<evidence type="ECO:0000313" key="2">
    <source>
        <dbReference type="Proteomes" id="UP000799640"/>
    </source>
</evidence>
<dbReference type="Proteomes" id="UP000799640">
    <property type="component" value="Unassembled WGS sequence"/>
</dbReference>
<evidence type="ECO:0000313" key="1">
    <source>
        <dbReference type="EMBL" id="KAF2398234.1"/>
    </source>
</evidence>
<accession>A0A6G1HQN9</accession>
<keyword evidence="2" id="KW-1185">Reference proteome</keyword>